<evidence type="ECO:0000256" key="2">
    <source>
        <dbReference type="SAM" id="SignalP"/>
    </source>
</evidence>
<dbReference type="OrthoDB" id="5297949at2"/>
<dbReference type="GeneID" id="65281568"/>
<comment type="caution">
    <text evidence="3">The sequence shown here is derived from an EMBL/GenBank/DDBJ whole genome shotgun (WGS) entry which is preliminary data.</text>
</comment>
<dbReference type="PANTHER" id="PTHR11102:SF160">
    <property type="entry name" value="ERAD-ASSOCIATED E3 UBIQUITIN-PROTEIN LIGASE COMPONENT HRD3"/>
    <property type="match status" value="1"/>
</dbReference>
<evidence type="ECO:0000313" key="4">
    <source>
        <dbReference type="Proteomes" id="UP000248886"/>
    </source>
</evidence>
<dbReference type="Gene3D" id="1.25.40.10">
    <property type="entry name" value="Tetratricopeptide repeat domain"/>
    <property type="match status" value="1"/>
</dbReference>
<feature type="signal peptide" evidence="2">
    <location>
        <begin position="1"/>
        <end position="20"/>
    </location>
</feature>
<dbReference type="InterPro" id="IPR050767">
    <property type="entry name" value="Sel1_AlgK"/>
</dbReference>
<evidence type="ECO:0000256" key="1">
    <source>
        <dbReference type="SAM" id="MobiDB-lite"/>
    </source>
</evidence>
<accession>A0A2W1KDY6</accession>
<feature type="chain" id="PRO_5016178670" evidence="2">
    <location>
        <begin position="21"/>
        <end position="174"/>
    </location>
</feature>
<evidence type="ECO:0000313" key="3">
    <source>
        <dbReference type="EMBL" id="PZD80562.1"/>
    </source>
</evidence>
<reference evidence="3 4" key="1">
    <citation type="submission" date="2018-06" db="EMBL/GenBank/DDBJ databases">
        <title>Draft sequence of Acidithiobacillus ferrooxidans CCM 4253.</title>
        <authorList>
            <person name="Moya-Beltran A."/>
            <person name="Castro M."/>
            <person name="Covarrubias P.C."/>
            <person name="Issotta F."/>
            <person name="Janiczek O."/>
            <person name="Mandl M."/>
            <person name="Kucera J."/>
            <person name="Quatrini R."/>
        </authorList>
    </citation>
    <scope>NUCLEOTIDE SEQUENCE [LARGE SCALE GENOMIC DNA]</scope>
    <source>
        <strain evidence="3 4">CCM 4253</strain>
    </source>
</reference>
<dbReference type="InterPro" id="IPR011990">
    <property type="entry name" value="TPR-like_helical_dom_sf"/>
</dbReference>
<dbReference type="SMART" id="SM00671">
    <property type="entry name" value="SEL1"/>
    <property type="match status" value="2"/>
</dbReference>
<dbReference type="Pfam" id="PF08238">
    <property type="entry name" value="Sel1"/>
    <property type="match status" value="2"/>
</dbReference>
<dbReference type="EMBL" id="QKQP01000005">
    <property type="protein sequence ID" value="PZD80562.1"/>
    <property type="molecule type" value="Genomic_DNA"/>
</dbReference>
<dbReference type="PANTHER" id="PTHR11102">
    <property type="entry name" value="SEL-1-LIKE PROTEIN"/>
    <property type="match status" value="1"/>
</dbReference>
<name>A0A2W1KDY6_ACIFR</name>
<keyword evidence="2" id="KW-0732">Signal</keyword>
<dbReference type="AlphaFoldDB" id="A0A2W1KDY6"/>
<dbReference type="RefSeq" id="WP_009561601.1">
    <property type="nucleotide sequence ID" value="NZ_AP025160.1"/>
</dbReference>
<dbReference type="SUPFAM" id="SSF81901">
    <property type="entry name" value="HCP-like"/>
    <property type="match status" value="1"/>
</dbReference>
<feature type="compositionally biased region" description="Low complexity" evidence="1">
    <location>
        <begin position="128"/>
        <end position="149"/>
    </location>
</feature>
<organism evidence="3 4">
    <name type="scientific">Acidithiobacillus ferrooxidans</name>
    <name type="common">Thiobacillus ferrooxidans</name>
    <dbReference type="NCBI Taxonomy" id="920"/>
    <lineage>
        <taxon>Bacteria</taxon>
        <taxon>Pseudomonadati</taxon>
        <taxon>Pseudomonadota</taxon>
        <taxon>Acidithiobacillia</taxon>
        <taxon>Acidithiobacillales</taxon>
        <taxon>Acidithiobacillaceae</taxon>
        <taxon>Acidithiobacillus</taxon>
    </lineage>
</organism>
<dbReference type="Proteomes" id="UP000248886">
    <property type="component" value="Unassembled WGS sequence"/>
</dbReference>
<proteinExistence type="predicted"/>
<feature type="region of interest" description="Disordered" evidence="1">
    <location>
        <begin position="128"/>
        <end position="161"/>
    </location>
</feature>
<sequence length="174" mass="19070">MFLRAIVLMTAGLWPLVVQAQDLESLRNQAEQNPAALARLRQAAVSQNADAAFYLGTLYSPLITRQESTVVKGWPEALRWYRRAARLGSARADFDMGLAYEKGLGVPENSQRAATYFSRMAAIARTETATPSPAGAAADQAGSHAGQSGRPQRYKPAAFAPTDHWPRDCAMRRY</sequence>
<protein>
    <submittedName>
        <fullName evidence="3">Sel1 repeat family protein</fullName>
    </submittedName>
</protein>
<gene>
    <name evidence="3" type="ORF">DN052_08930</name>
</gene>
<dbReference type="InterPro" id="IPR006597">
    <property type="entry name" value="Sel1-like"/>
</dbReference>